<keyword evidence="2" id="KW-1185">Reference proteome</keyword>
<protein>
    <submittedName>
        <fullName evidence="1">Uncharacterized protein</fullName>
    </submittedName>
</protein>
<dbReference type="EMBL" id="LMWJ01000030">
    <property type="protein sequence ID" value="KUM68772.1"/>
    <property type="molecule type" value="Genomic_DNA"/>
</dbReference>
<organism evidence="1 2">
    <name type="scientific">Streptomyces curacoi</name>
    <dbReference type="NCBI Taxonomy" id="146536"/>
    <lineage>
        <taxon>Bacteria</taxon>
        <taxon>Bacillati</taxon>
        <taxon>Actinomycetota</taxon>
        <taxon>Actinomycetes</taxon>
        <taxon>Kitasatosporales</taxon>
        <taxon>Streptomycetaceae</taxon>
        <taxon>Streptomyces</taxon>
    </lineage>
</organism>
<reference evidence="1 2" key="1">
    <citation type="submission" date="2015-10" db="EMBL/GenBank/DDBJ databases">
        <title>Draft genome sequence of Streptomyces curacoi DSM 40107, type strain for the species Streptomyces curacoi.</title>
        <authorList>
            <person name="Ruckert C."/>
            <person name="Winkler A."/>
            <person name="Kalinowski J."/>
            <person name="Kampfer P."/>
            <person name="Glaeser S."/>
        </authorList>
    </citation>
    <scope>NUCLEOTIDE SEQUENCE [LARGE SCALE GENOMIC DNA]</scope>
    <source>
        <strain evidence="1 2">DSM 40107</strain>
    </source>
</reference>
<name>A0A117NWL6_9ACTN</name>
<gene>
    <name evidence="1" type="ORF">AQI70_32690</name>
</gene>
<dbReference type="Proteomes" id="UP000054024">
    <property type="component" value="Unassembled WGS sequence"/>
</dbReference>
<sequence length="73" mass="8009">MLAVVAGAGALRGPALAGCRLRPPVPPQRHDCPQAAKVWTARRVCMQRLRLPLFSDTARLPMACFRLGFLLQL</sequence>
<evidence type="ECO:0000313" key="2">
    <source>
        <dbReference type="Proteomes" id="UP000054024"/>
    </source>
</evidence>
<dbReference type="AlphaFoldDB" id="A0A117NWL6"/>
<accession>A0A117NWL6</accession>
<proteinExistence type="predicted"/>
<evidence type="ECO:0000313" key="1">
    <source>
        <dbReference type="EMBL" id="KUM68772.1"/>
    </source>
</evidence>
<comment type="caution">
    <text evidence="1">The sequence shown here is derived from an EMBL/GenBank/DDBJ whole genome shotgun (WGS) entry which is preliminary data.</text>
</comment>